<name>A0A1H3G8E0_9EURY</name>
<reference evidence="7" key="1">
    <citation type="submission" date="2016-10" db="EMBL/GenBank/DDBJ databases">
        <authorList>
            <person name="Varghese N."/>
            <person name="Submissions S."/>
        </authorList>
    </citation>
    <scope>NUCLEOTIDE SEQUENCE [LARGE SCALE GENOMIC DNA]</scope>
    <source>
        <strain evidence="7">CGMCC 1.10118</strain>
    </source>
</reference>
<dbReference type="EMBL" id="FNPB01000005">
    <property type="protein sequence ID" value="SDX99546.1"/>
    <property type="molecule type" value="Genomic_DNA"/>
</dbReference>
<dbReference type="RefSeq" id="WP_089766876.1">
    <property type="nucleotide sequence ID" value="NZ_FNPB01000005.1"/>
</dbReference>
<dbReference type="AlphaFoldDB" id="A0A1H3G8E0"/>
<gene>
    <name evidence="6" type="ORF">SAMN04487946_10535</name>
</gene>
<feature type="domain" description="DUF7827" evidence="5">
    <location>
        <begin position="583"/>
        <end position="702"/>
    </location>
</feature>
<keyword evidence="3" id="KW-1133">Transmembrane helix</keyword>
<dbReference type="Pfam" id="PF18204">
    <property type="entry name" value="PGF-CTERM"/>
    <property type="match status" value="1"/>
</dbReference>
<evidence type="ECO:0000259" key="5">
    <source>
        <dbReference type="Pfam" id="PF25162"/>
    </source>
</evidence>
<protein>
    <submittedName>
        <fullName evidence="6">PGF-CTERM protein</fullName>
    </submittedName>
</protein>
<keyword evidence="1" id="KW-0732">Signal</keyword>
<dbReference type="NCBIfam" id="NF045517">
    <property type="entry name" value="halo_surf_dom"/>
    <property type="match status" value="1"/>
</dbReference>
<feature type="region of interest" description="Disordered" evidence="2">
    <location>
        <begin position="1005"/>
        <end position="1051"/>
    </location>
</feature>
<feature type="region of interest" description="Disordered" evidence="2">
    <location>
        <begin position="284"/>
        <end position="305"/>
    </location>
</feature>
<evidence type="ECO:0000313" key="7">
    <source>
        <dbReference type="Proteomes" id="UP000199170"/>
    </source>
</evidence>
<feature type="transmembrane region" description="Helical" evidence="3">
    <location>
        <begin position="1054"/>
        <end position="1072"/>
    </location>
</feature>
<dbReference type="GO" id="GO:0005886">
    <property type="term" value="C:plasma membrane"/>
    <property type="evidence" value="ECO:0007669"/>
    <property type="project" value="UniProtKB-SubCell"/>
</dbReference>
<dbReference type="Proteomes" id="UP000199170">
    <property type="component" value="Unassembled WGS sequence"/>
</dbReference>
<feature type="compositionally biased region" description="Low complexity" evidence="2">
    <location>
        <begin position="1006"/>
        <end position="1051"/>
    </location>
</feature>
<feature type="compositionally biased region" description="Polar residues" evidence="2">
    <location>
        <begin position="284"/>
        <end position="294"/>
    </location>
</feature>
<feature type="domain" description="PGF-CTERM archaeal protein-sorting signal" evidence="4">
    <location>
        <begin position="1052"/>
        <end position="1074"/>
    </location>
</feature>
<dbReference type="Pfam" id="PF25162">
    <property type="entry name" value="DUF7827"/>
    <property type="match status" value="1"/>
</dbReference>
<dbReference type="InterPro" id="IPR026371">
    <property type="entry name" value="PGF_CTERM"/>
</dbReference>
<dbReference type="Gene3D" id="2.60.40.10">
    <property type="entry name" value="Immunoglobulins"/>
    <property type="match status" value="1"/>
</dbReference>
<dbReference type="InterPro" id="IPR057149">
    <property type="entry name" value="DUF7827"/>
</dbReference>
<keyword evidence="3" id="KW-0472">Membrane</keyword>
<evidence type="ECO:0000256" key="1">
    <source>
        <dbReference type="ARBA" id="ARBA00022729"/>
    </source>
</evidence>
<dbReference type="OrthoDB" id="325633at2157"/>
<sequence>MTRDTSRIRAVSLAALVLLSAVAGSVAFAGSAAAVSGVTEEAAFSPDSVDEDTLDTFSFNYSVSGVNTSDTVTANLTIPSAFTIEDASSVVLVNETGGTIDDNPTVQSDNNVTLSGSSATSTVYLRGEIDLRSPSVNSDQTYNPEVTASDNDGSASIQGSGIDILNDPLAVTDGPTEFSPSEGVEETTTQHNFNYTFTGVDTSADTTFSLSVPAEFTIEQENVVLRDADGTVVNSSADIVGDSVEIVDTPNTETVYLAGTVNVTSPAVPEGTEEIQELVKINASDSQTRSTGTSAELRVPYSGGSPGDPEFLSAIQYVRPSDDTPVVEVSFSEDVQNFGSSYALYVEGEGQLTNGNGIVSVSEAQGRAVIELDDTYSQAMTLNLQSGITDPDGNALSNTGNTSVRFAPTSVGSGESATAYKGANVSIVASASNTGVVIEATDDDNNYFFDGSTGTNSHVFVFATAQRAAGDYDADIDGESTASITVRSLGLSLSIDDRNVTNAGTIDGTVEARAGNREIRLELLDDDGELPEGVSERLEQLSGQGNYDFSYDLEQLSLETGEYTIRATDTTSGVTTESNTITVREAGDTEATFPNRIPQEERGDVAAITVELANTDEGTLRIGGDTVGYEANVTVRDAGGDDQDGQVTVYFNTYAATSYGTGSFSSENDVFSVSEDDEIVNGEVSLGVSNLLDAEIYPLEASVDGRVTDVAQLDLRPRETVEIRSWTAPRDRYGDLDNAEDVRAGTGDWVTRTSEAAFGDTVLYEIRASGLEGALDARGEDTVTSAFFAFANGTGSSPASRFTVEQQDPGPNRDPLVLQMNASNSRVIADAENDTYYVVTRTGEFGPAGVEDTDNDGAIDASENSYGEISDDDDLRASFTVFGDDENDLDLTESGDDEAVETTLSLTTAELTMNEPFNVTAASGQEVFGETTVAPGTELTIRVRSGDGVRPPFLKTGTTTVDSDGQFLVTLSFNDTSPGDPYTVTVTGTSPASDLEVDGTVQPVIPTATTDTPEETTTITTSTTTTDTPTRTTATPGTTTTEIPTVQTPTTTPGFGVATALIALAGAALLALRRE</sequence>
<evidence type="ECO:0000256" key="2">
    <source>
        <dbReference type="SAM" id="MobiDB-lite"/>
    </source>
</evidence>
<feature type="region of interest" description="Disordered" evidence="2">
    <location>
        <begin position="847"/>
        <end position="870"/>
    </location>
</feature>
<evidence type="ECO:0000259" key="4">
    <source>
        <dbReference type="Pfam" id="PF18204"/>
    </source>
</evidence>
<accession>A0A1H3G8E0</accession>
<keyword evidence="7" id="KW-1185">Reference proteome</keyword>
<evidence type="ECO:0000313" key="6">
    <source>
        <dbReference type="EMBL" id="SDX99546.1"/>
    </source>
</evidence>
<dbReference type="InterPro" id="IPR013783">
    <property type="entry name" value="Ig-like_fold"/>
</dbReference>
<dbReference type="NCBIfam" id="TIGR04126">
    <property type="entry name" value="PGF_CTERM"/>
    <property type="match status" value="1"/>
</dbReference>
<proteinExistence type="predicted"/>
<keyword evidence="3" id="KW-0812">Transmembrane</keyword>
<dbReference type="GO" id="GO:0030115">
    <property type="term" value="C:S-layer"/>
    <property type="evidence" value="ECO:0007669"/>
    <property type="project" value="UniProtKB-SubCell"/>
</dbReference>
<evidence type="ECO:0000256" key="3">
    <source>
        <dbReference type="SAM" id="Phobius"/>
    </source>
</evidence>
<feature type="region of interest" description="Disordered" evidence="2">
    <location>
        <begin position="134"/>
        <end position="154"/>
    </location>
</feature>
<organism evidence="6 7">
    <name type="scientific">Halobellus clavatus</name>
    <dbReference type="NCBI Taxonomy" id="660517"/>
    <lineage>
        <taxon>Archaea</taxon>
        <taxon>Methanobacteriati</taxon>
        <taxon>Methanobacteriota</taxon>
        <taxon>Stenosarchaea group</taxon>
        <taxon>Halobacteria</taxon>
        <taxon>Halobacteriales</taxon>
        <taxon>Haloferacaceae</taxon>
        <taxon>Halobellus</taxon>
    </lineage>
</organism>